<reference evidence="2 3" key="1">
    <citation type="submission" date="2024-03" db="EMBL/GenBank/DDBJ databases">
        <authorList>
            <person name="Jo J.-H."/>
        </authorList>
    </citation>
    <scope>NUCLEOTIDE SEQUENCE [LARGE SCALE GENOMIC DNA]</scope>
    <source>
        <strain evidence="2 3">AS3R-12</strain>
    </source>
</reference>
<proteinExistence type="inferred from homology"/>
<dbReference type="InterPro" id="IPR029045">
    <property type="entry name" value="ClpP/crotonase-like_dom_sf"/>
</dbReference>
<evidence type="ECO:0000313" key="2">
    <source>
        <dbReference type="EMBL" id="MEJ6008369.1"/>
    </source>
</evidence>
<evidence type="ECO:0000256" key="1">
    <source>
        <dbReference type="ARBA" id="ARBA00005254"/>
    </source>
</evidence>
<dbReference type="InterPro" id="IPR001753">
    <property type="entry name" value="Enoyl-CoA_hydra/iso"/>
</dbReference>
<name>A0ABU8S3C5_9SPHN</name>
<organism evidence="2 3">
    <name type="scientific">Novosphingobium aquae</name>
    <dbReference type="NCBI Taxonomy" id="3133435"/>
    <lineage>
        <taxon>Bacteria</taxon>
        <taxon>Pseudomonadati</taxon>
        <taxon>Pseudomonadota</taxon>
        <taxon>Alphaproteobacteria</taxon>
        <taxon>Sphingomonadales</taxon>
        <taxon>Sphingomonadaceae</taxon>
        <taxon>Novosphingobium</taxon>
    </lineage>
</organism>
<dbReference type="Pfam" id="PF00378">
    <property type="entry name" value="ECH_1"/>
    <property type="match status" value="1"/>
</dbReference>
<dbReference type="Gene3D" id="3.90.226.10">
    <property type="entry name" value="2-enoyl-CoA Hydratase, Chain A, domain 1"/>
    <property type="match status" value="1"/>
</dbReference>
<sequence>MNDRVLRRDEGEVCVLTLNRPESLNALDTATFEALDAHFVDLEAQADSIGCVVLRGAGRAFCAGADLKAMAGVTVDPRFKPGIVERLARLPQPVIAAVHGACYTGGLEMALACDMILADTTARFADTHGKWGLIGAWGMSQRLPHRIGPSAAKRIMLSAQPIDGVEAHRLGLVDILAEEGGLDATVMDFAAQVADNSRYTNLYVKRALAATEGMAIDAALQWEAENYPGRSPDHNERIARFAKKG</sequence>
<comment type="similarity">
    <text evidence="1">Belongs to the enoyl-CoA hydratase/isomerase family.</text>
</comment>
<evidence type="ECO:0000313" key="3">
    <source>
        <dbReference type="Proteomes" id="UP001379235"/>
    </source>
</evidence>
<dbReference type="PANTHER" id="PTHR43802">
    <property type="entry name" value="ENOYL-COA HYDRATASE"/>
    <property type="match status" value="1"/>
</dbReference>
<dbReference type="Proteomes" id="UP001379235">
    <property type="component" value="Unassembled WGS sequence"/>
</dbReference>
<dbReference type="RefSeq" id="WP_339963903.1">
    <property type="nucleotide sequence ID" value="NZ_JBBHJY010000001.1"/>
</dbReference>
<gene>
    <name evidence="2" type="ORF">WG900_00400</name>
</gene>
<protein>
    <submittedName>
        <fullName evidence="2">Enoyl-CoA hydratase/isomerase family protein</fullName>
    </submittedName>
</protein>
<accession>A0ABU8S3C5</accession>
<comment type="caution">
    <text evidence="2">The sequence shown here is derived from an EMBL/GenBank/DDBJ whole genome shotgun (WGS) entry which is preliminary data.</text>
</comment>
<dbReference type="CDD" id="cd06558">
    <property type="entry name" value="crotonase-like"/>
    <property type="match status" value="1"/>
</dbReference>
<dbReference type="SUPFAM" id="SSF52096">
    <property type="entry name" value="ClpP/crotonase"/>
    <property type="match status" value="1"/>
</dbReference>
<dbReference type="PANTHER" id="PTHR43802:SF1">
    <property type="entry name" value="IP11341P-RELATED"/>
    <property type="match status" value="1"/>
</dbReference>
<dbReference type="EMBL" id="JBBHJY010000001">
    <property type="protein sequence ID" value="MEJ6008369.1"/>
    <property type="molecule type" value="Genomic_DNA"/>
</dbReference>
<keyword evidence="3" id="KW-1185">Reference proteome</keyword>